<dbReference type="STRING" id="928724.SacglDRAFT_00332"/>
<keyword evidence="2" id="KW-0812">Transmembrane</keyword>
<dbReference type="eggNOG" id="COG3170">
    <property type="taxonomic scope" value="Bacteria"/>
</dbReference>
<protein>
    <recommendedName>
        <fullName evidence="3">DUF5667 domain-containing protein</fullName>
    </recommendedName>
</protein>
<keyword evidence="5" id="KW-1185">Reference proteome</keyword>
<dbReference type="EMBL" id="CM001484">
    <property type="protein sequence ID" value="EIE97287.1"/>
    <property type="molecule type" value="Genomic_DNA"/>
</dbReference>
<feature type="transmembrane region" description="Helical" evidence="2">
    <location>
        <begin position="70"/>
        <end position="92"/>
    </location>
</feature>
<gene>
    <name evidence="4" type="ORF">SacglDRAFT_00332</name>
</gene>
<dbReference type="RefSeq" id="WP_005461169.1">
    <property type="nucleotide sequence ID" value="NZ_CM001484.1"/>
</dbReference>
<evidence type="ECO:0000256" key="2">
    <source>
        <dbReference type="SAM" id="Phobius"/>
    </source>
</evidence>
<dbReference type="Proteomes" id="UP000005087">
    <property type="component" value="Chromosome"/>
</dbReference>
<evidence type="ECO:0000313" key="4">
    <source>
        <dbReference type="EMBL" id="EIE97287.1"/>
    </source>
</evidence>
<organism evidence="4 5">
    <name type="scientific">Saccharomonospora glauca K62</name>
    <dbReference type="NCBI Taxonomy" id="928724"/>
    <lineage>
        <taxon>Bacteria</taxon>
        <taxon>Bacillati</taxon>
        <taxon>Actinomycetota</taxon>
        <taxon>Actinomycetes</taxon>
        <taxon>Pseudonocardiales</taxon>
        <taxon>Pseudonocardiaceae</taxon>
        <taxon>Saccharomonospora</taxon>
    </lineage>
</organism>
<name>I1CX63_9PSEU</name>
<feature type="compositionally biased region" description="Low complexity" evidence="1">
    <location>
        <begin position="322"/>
        <end position="341"/>
    </location>
</feature>
<evidence type="ECO:0000259" key="3">
    <source>
        <dbReference type="Pfam" id="PF18915"/>
    </source>
</evidence>
<feature type="domain" description="DUF5667" evidence="3">
    <location>
        <begin position="95"/>
        <end position="169"/>
    </location>
</feature>
<proteinExistence type="predicted"/>
<dbReference type="Pfam" id="PF18915">
    <property type="entry name" value="DUF5667"/>
    <property type="match status" value="1"/>
</dbReference>
<dbReference type="AlphaFoldDB" id="I1CX63"/>
<feature type="compositionally biased region" description="Low complexity" evidence="1">
    <location>
        <begin position="263"/>
        <end position="279"/>
    </location>
</feature>
<dbReference type="OrthoDB" id="3402808at2"/>
<keyword evidence="2" id="KW-1133">Transmembrane helix</keyword>
<feature type="region of interest" description="Disordered" evidence="1">
    <location>
        <begin position="242"/>
        <end position="341"/>
    </location>
</feature>
<reference evidence="5" key="2">
    <citation type="submission" date="2012-01" db="EMBL/GenBank/DDBJ databases">
        <title>Noncontiguous Finished sequence of chromosome of Saccharomonospora glauca K62.</title>
        <authorList>
            <consortium name="US DOE Joint Genome Institute"/>
            <person name="Lucas S."/>
            <person name="Han J."/>
            <person name="Lapidus A."/>
            <person name="Cheng J.-F."/>
            <person name="Goodwin L."/>
            <person name="Pitluck S."/>
            <person name="Peters L."/>
            <person name="Mikhailova N."/>
            <person name="Held B."/>
            <person name="Detter J.C."/>
            <person name="Han C."/>
            <person name="Tapia R."/>
            <person name="Land M."/>
            <person name="Hauser L."/>
            <person name="Kyrpides N."/>
            <person name="Ivanova N."/>
            <person name="Pagani I."/>
            <person name="Brambilla E.-M."/>
            <person name="Klenk H.-P."/>
            <person name="Woyke T."/>
        </authorList>
    </citation>
    <scope>NUCLEOTIDE SEQUENCE [LARGE SCALE GENOMIC DNA]</scope>
    <source>
        <strain evidence="5">K62</strain>
    </source>
</reference>
<evidence type="ECO:0000256" key="1">
    <source>
        <dbReference type="SAM" id="MobiDB-lite"/>
    </source>
</evidence>
<keyword evidence="2" id="KW-0472">Membrane</keyword>
<dbReference type="HOGENOM" id="CLU_057276_0_0_11"/>
<dbReference type="InterPro" id="IPR043725">
    <property type="entry name" value="DUF5667"/>
</dbReference>
<evidence type="ECO:0000313" key="5">
    <source>
        <dbReference type="Proteomes" id="UP000005087"/>
    </source>
</evidence>
<accession>I1CX63</accession>
<reference evidence="4 5" key="1">
    <citation type="submission" date="2011-09" db="EMBL/GenBank/DDBJ databases">
        <authorList>
            <consortium name="US DOE Joint Genome Institute (JGI-PGF)"/>
            <person name="Lucas S."/>
            <person name="Han J."/>
            <person name="Lapidus A."/>
            <person name="Cheng J.-F."/>
            <person name="Goodwin L."/>
            <person name="Pitluck S."/>
            <person name="Peters L."/>
            <person name="Land M.L."/>
            <person name="Hauser L."/>
            <person name="Brambilla E."/>
            <person name="Klenk H.-P."/>
            <person name="Woyke T.J."/>
        </authorList>
    </citation>
    <scope>NUCLEOTIDE SEQUENCE [LARGE SCALE GENOMIC DNA]</scope>
    <source>
        <strain evidence="4 5">K62</strain>
    </source>
</reference>
<sequence length="341" mass="36526">MGETARARTRRRDDERFARAVDSGVGAAEFGTELAVVAALRRLGGSVTVEPGTRERIARRITETRPRRRVLPVLTTAVVALTALVCLGLLLARDALPGEPLYHLKRAHETAMLGLTFDTEDDAARRLSYASRKLEEITILGRHGVHDPDTYRLALADFTEHATRGAAELMAFATRTDGRPLTTLSAWAQRKSAEVAEVEPLLPTTVSTDVTALLERIERRSTALSERMNCYEITSVHSDDLGALPATSACTPPESRPSSPARTAPRAEPETSPEAAPATFVEHPHDVEATTEPTPRSADVVPAVPHTPTSREGRPPTSEPEAPAVVSGPPLPSGSPAVTAG</sequence>